<dbReference type="OrthoDB" id="3215654at2"/>
<accession>A0A2I1P8X5</accession>
<evidence type="ECO:0000313" key="1">
    <source>
        <dbReference type="EMBL" id="PKZ41086.1"/>
    </source>
</evidence>
<dbReference type="RefSeq" id="WP_070705286.1">
    <property type="nucleotide sequence ID" value="NZ_JBHLVH010000005.1"/>
</dbReference>
<comment type="caution">
    <text evidence="1">The sequence shown here is derived from an EMBL/GenBank/DDBJ whole genome shotgun (WGS) entry which is preliminary data.</text>
</comment>
<proteinExistence type="predicted"/>
<protein>
    <submittedName>
        <fullName evidence="1">Uncharacterized protein</fullName>
    </submittedName>
</protein>
<dbReference type="EMBL" id="PKIZ01000019">
    <property type="protein sequence ID" value="PKZ41086.1"/>
    <property type="molecule type" value="Genomic_DNA"/>
</dbReference>
<name>A0A2I1P8X5_9MICO</name>
<dbReference type="AlphaFoldDB" id="A0A2I1P8X5"/>
<sequence>MCHLWAEDSLGRVLLLEDRGWGTSAAWSEVTEDSVVADSLLSTGPDEPWGGMTQDDATAFHYGELAQVAAHRGLVVTAEGLQALPIEVELSEELRARLRR</sequence>
<organism evidence="1 2">
    <name type="scientific">Kytococcus schroeteri</name>
    <dbReference type="NCBI Taxonomy" id="138300"/>
    <lineage>
        <taxon>Bacteria</taxon>
        <taxon>Bacillati</taxon>
        <taxon>Actinomycetota</taxon>
        <taxon>Actinomycetes</taxon>
        <taxon>Micrococcales</taxon>
        <taxon>Kytococcaceae</taxon>
        <taxon>Kytococcus</taxon>
    </lineage>
</organism>
<evidence type="ECO:0000313" key="2">
    <source>
        <dbReference type="Proteomes" id="UP000234206"/>
    </source>
</evidence>
<dbReference type="Proteomes" id="UP000234206">
    <property type="component" value="Unassembled WGS sequence"/>
</dbReference>
<gene>
    <name evidence="1" type="ORF">CYJ76_09650</name>
</gene>
<keyword evidence="2" id="KW-1185">Reference proteome</keyword>
<reference evidence="1 2" key="1">
    <citation type="submission" date="2017-12" db="EMBL/GenBank/DDBJ databases">
        <title>Phylogenetic diversity of female urinary microbiome.</title>
        <authorList>
            <person name="Thomas-White K."/>
            <person name="Wolfe A.J."/>
        </authorList>
    </citation>
    <scope>NUCLEOTIDE SEQUENCE [LARGE SCALE GENOMIC DNA]</scope>
    <source>
        <strain evidence="1 2">UMB1298</strain>
    </source>
</reference>